<evidence type="ECO:0000256" key="7">
    <source>
        <dbReference type="SAM" id="Phobius"/>
    </source>
</evidence>
<feature type="transmembrane region" description="Helical" evidence="7">
    <location>
        <begin position="405"/>
        <end position="426"/>
    </location>
</feature>
<dbReference type="Proteomes" id="UP001224433">
    <property type="component" value="Chromosome"/>
</dbReference>
<proteinExistence type="predicted"/>
<comment type="subcellular location">
    <subcellularLocation>
        <location evidence="1">Cell membrane</location>
        <topology evidence="1">Multi-pass membrane protein</topology>
    </subcellularLocation>
</comment>
<keyword evidence="6 7" id="KW-0472">Membrane</keyword>
<dbReference type="Pfam" id="PF01554">
    <property type="entry name" value="MatE"/>
    <property type="match status" value="2"/>
</dbReference>
<dbReference type="InterPro" id="IPR047135">
    <property type="entry name" value="YsiQ"/>
</dbReference>
<dbReference type="NCBIfam" id="TIGR00797">
    <property type="entry name" value="matE"/>
    <property type="match status" value="1"/>
</dbReference>
<name>A0ABY9JGM7_9ACTN</name>
<protein>
    <submittedName>
        <fullName evidence="8">MATE family efflux transporter</fullName>
    </submittedName>
</protein>
<dbReference type="CDD" id="cd13134">
    <property type="entry name" value="MATE_like_8"/>
    <property type="match status" value="1"/>
</dbReference>
<keyword evidence="9" id="KW-1185">Reference proteome</keyword>
<dbReference type="PANTHER" id="PTHR42925:SF1">
    <property type="entry name" value="VIRULENCE FACTOR MVIN"/>
    <property type="match status" value="1"/>
</dbReference>
<dbReference type="InterPro" id="IPR048279">
    <property type="entry name" value="MdtK-like"/>
</dbReference>
<evidence type="ECO:0000256" key="6">
    <source>
        <dbReference type="ARBA" id="ARBA00023136"/>
    </source>
</evidence>
<evidence type="ECO:0000256" key="5">
    <source>
        <dbReference type="ARBA" id="ARBA00022989"/>
    </source>
</evidence>
<keyword evidence="4 7" id="KW-0812">Transmembrane</keyword>
<keyword evidence="5 7" id="KW-1133">Transmembrane helix</keyword>
<organism evidence="8 9">
    <name type="scientific">Streptomyces glycanivorans</name>
    <dbReference type="NCBI Taxonomy" id="3033808"/>
    <lineage>
        <taxon>Bacteria</taxon>
        <taxon>Bacillati</taxon>
        <taxon>Actinomycetota</taxon>
        <taxon>Actinomycetes</taxon>
        <taxon>Kitasatosporales</taxon>
        <taxon>Streptomycetaceae</taxon>
        <taxon>Streptomyces</taxon>
    </lineage>
</organism>
<keyword evidence="2" id="KW-0813">Transport</keyword>
<feature type="transmembrane region" description="Helical" evidence="7">
    <location>
        <begin position="85"/>
        <end position="108"/>
    </location>
</feature>
<evidence type="ECO:0000256" key="4">
    <source>
        <dbReference type="ARBA" id="ARBA00022692"/>
    </source>
</evidence>
<feature type="transmembrane region" description="Helical" evidence="7">
    <location>
        <begin position="315"/>
        <end position="336"/>
    </location>
</feature>
<feature type="transmembrane region" description="Helical" evidence="7">
    <location>
        <begin position="128"/>
        <end position="151"/>
    </location>
</feature>
<feature type="transmembrane region" description="Helical" evidence="7">
    <location>
        <begin position="158"/>
        <end position="178"/>
    </location>
</feature>
<evidence type="ECO:0000313" key="9">
    <source>
        <dbReference type="Proteomes" id="UP001224433"/>
    </source>
</evidence>
<keyword evidence="3" id="KW-1003">Cell membrane</keyword>
<dbReference type="PIRSF" id="PIRSF006603">
    <property type="entry name" value="DinF"/>
    <property type="match status" value="1"/>
</dbReference>
<accession>A0ABY9JGM7</accession>
<dbReference type="PANTHER" id="PTHR42925">
    <property type="entry name" value="MULTIDRUG AND TOXIN EFFLUX PROTEIN MATE FAMILY"/>
    <property type="match status" value="1"/>
</dbReference>
<dbReference type="EMBL" id="CP120983">
    <property type="protein sequence ID" value="WLQ66280.1"/>
    <property type="molecule type" value="Genomic_DNA"/>
</dbReference>
<gene>
    <name evidence="8" type="ORF">P8A20_23080</name>
</gene>
<feature type="transmembrane region" description="Helical" evidence="7">
    <location>
        <begin position="379"/>
        <end position="399"/>
    </location>
</feature>
<feature type="transmembrane region" description="Helical" evidence="7">
    <location>
        <begin position="190"/>
        <end position="210"/>
    </location>
</feature>
<evidence type="ECO:0000256" key="3">
    <source>
        <dbReference type="ARBA" id="ARBA00022475"/>
    </source>
</evidence>
<sequence>MPPKGNLGVFSLSWPIFLQLLSTYSMGLVDVWALGRISDDAAGAVGSVNTVATFVLMMFSFMGQGGSLVYARALGRGEPGQVREYYFVALLLHVVLGAAVSIALFVLAEDVAGLMGLRGQHLAFGTTFLQIVGGSAVLHSLVAMLGGVLAANGFTRHAMFAAVFTNVVNVTLILVLVLSTSGPRWGVRGVALSTALATCAGLLYSLWLVFFRIRIRFRRPGTVGQLKAHAALLVAFSLPTMLEPAFWQLAQIVTTRIISAVGTDELAARMYTLSITNMIGMFSSALSQGLQIALGHLAGAGETNRIRRLARNTRAAGVVAAVALALVTGLSGEWIMRGFTTDPEIADAGKLLLWCGLLYLPGSSLIMTTASSLRAVGHVVFPAVVGIVVLWAVFLPLAYALSLPLGLGILGVMIAMAVDENLRALLMDIRWRRLPGKRQERPALPEQTKRASVSDT</sequence>
<feature type="transmembrane region" description="Helical" evidence="7">
    <location>
        <begin position="348"/>
        <end position="367"/>
    </location>
</feature>
<dbReference type="RefSeq" id="WP_261988984.1">
    <property type="nucleotide sequence ID" value="NZ_CP120983.1"/>
</dbReference>
<evidence type="ECO:0000313" key="8">
    <source>
        <dbReference type="EMBL" id="WLQ66280.1"/>
    </source>
</evidence>
<dbReference type="InterPro" id="IPR002528">
    <property type="entry name" value="MATE_fam"/>
</dbReference>
<feature type="transmembrane region" description="Helical" evidence="7">
    <location>
        <begin position="51"/>
        <end position="73"/>
    </location>
</feature>
<reference evidence="8 9" key="1">
    <citation type="submission" date="2023-03" db="EMBL/GenBank/DDBJ databases">
        <title>Isolation and description of six Streptomyces strains from soil environments, able to metabolize different microbial glucans.</title>
        <authorList>
            <person name="Widen T."/>
            <person name="Larsbrink J."/>
        </authorList>
    </citation>
    <scope>NUCLEOTIDE SEQUENCE [LARGE SCALE GENOMIC DNA]</scope>
    <source>
        <strain evidence="8 9">Alt3</strain>
    </source>
</reference>
<evidence type="ECO:0000256" key="1">
    <source>
        <dbReference type="ARBA" id="ARBA00004651"/>
    </source>
</evidence>
<evidence type="ECO:0000256" key="2">
    <source>
        <dbReference type="ARBA" id="ARBA00022448"/>
    </source>
</evidence>